<dbReference type="Proteomes" id="UP000838756">
    <property type="component" value="Unassembled WGS sequence"/>
</dbReference>
<feature type="compositionally biased region" description="Basic and acidic residues" evidence="1">
    <location>
        <begin position="62"/>
        <end position="73"/>
    </location>
</feature>
<comment type="caution">
    <text evidence="2">The sequence shown here is derived from an EMBL/GenBank/DDBJ whole genome shotgun (WGS) entry which is preliminary data.</text>
</comment>
<reference evidence="2" key="1">
    <citation type="submission" date="2022-03" db="EMBL/GenBank/DDBJ databases">
        <authorList>
            <person name="Lindestad O."/>
        </authorList>
    </citation>
    <scope>NUCLEOTIDE SEQUENCE</scope>
</reference>
<feature type="region of interest" description="Disordered" evidence="1">
    <location>
        <begin position="48"/>
        <end position="73"/>
    </location>
</feature>
<name>A0A8S4S6G8_9NEOP</name>
<protein>
    <submittedName>
        <fullName evidence="2">Jg2393 protein</fullName>
    </submittedName>
</protein>
<evidence type="ECO:0000256" key="1">
    <source>
        <dbReference type="SAM" id="MobiDB-lite"/>
    </source>
</evidence>
<organism evidence="2 3">
    <name type="scientific">Pararge aegeria aegeria</name>
    <dbReference type="NCBI Taxonomy" id="348720"/>
    <lineage>
        <taxon>Eukaryota</taxon>
        <taxon>Metazoa</taxon>
        <taxon>Ecdysozoa</taxon>
        <taxon>Arthropoda</taxon>
        <taxon>Hexapoda</taxon>
        <taxon>Insecta</taxon>
        <taxon>Pterygota</taxon>
        <taxon>Neoptera</taxon>
        <taxon>Endopterygota</taxon>
        <taxon>Lepidoptera</taxon>
        <taxon>Glossata</taxon>
        <taxon>Ditrysia</taxon>
        <taxon>Papilionoidea</taxon>
        <taxon>Nymphalidae</taxon>
        <taxon>Satyrinae</taxon>
        <taxon>Satyrini</taxon>
        <taxon>Parargina</taxon>
        <taxon>Pararge</taxon>
    </lineage>
</organism>
<sequence length="73" mass="8533">MNEVPSRLFEKQYQSGVVYDASIFVVYADSLFRRKDGRWGPKVMEWQPRSGKRSVVRPPTRWADDTKRVAGSR</sequence>
<accession>A0A8S4S6G8</accession>
<gene>
    <name evidence="2" type="primary">jg2393</name>
    <name evidence="2" type="ORF">PAEG_LOCUS20989</name>
</gene>
<keyword evidence="3" id="KW-1185">Reference proteome</keyword>
<dbReference type="EMBL" id="CAKXAJ010025893">
    <property type="protein sequence ID" value="CAH2245139.1"/>
    <property type="molecule type" value="Genomic_DNA"/>
</dbReference>
<evidence type="ECO:0000313" key="3">
    <source>
        <dbReference type="Proteomes" id="UP000838756"/>
    </source>
</evidence>
<dbReference type="OrthoDB" id="407509at2759"/>
<proteinExistence type="predicted"/>
<evidence type="ECO:0000313" key="2">
    <source>
        <dbReference type="EMBL" id="CAH2245139.1"/>
    </source>
</evidence>
<dbReference type="AlphaFoldDB" id="A0A8S4S6G8"/>